<name>I2NGI0_9PAST</name>
<protein>
    <submittedName>
        <fullName evidence="1">Uncharacterized protein</fullName>
    </submittedName>
</protein>
<dbReference type="Proteomes" id="UP000003345">
    <property type="component" value="Unassembled WGS sequence"/>
</dbReference>
<evidence type="ECO:0000313" key="1">
    <source>
        <dbReference type="EMBL" id="EIG24941.1"/>
    </source>
</evidence>
<proteinExistence type="predicted"/>
<accession>I2NGI0</accession>
<dbReference type="PATRIC" id="fig|1095743.3.peg.1292"/>
<sequence length="48" mass="6183">MLPNRQHHLINDYIKRLYHTPSRKDAREKWLYDTDKFRFWQLFFLQIC</sequence>
<dbReference type="EMBL" id="AJMU01000065">
    <property type="protein sequence ID" value="EIG24941.1"/>
    <property type="molecule type" value="Genomic_DNA"/>
</dbReference>
<dbReference type="AlphaFoldDB" id="I2NGI0"/>
<organism evidence="1 2">
    <name type="scientific">Haemophilus paraphrohaemolyticus HK411</name>
    <dbReference type="NCBI Taxonomy" id="1095743"/>
    <lineage>
        <taxon>Bacteria</taxon>
        <taxon>Pseudomonadati</taxon>
        <taxon>Pseudomonadota</taxon>
        <taxon>Gammaproteobacteria</taxon>
        <taxon>Pasteurellales</taxon>
        <taxon>Pasteurellaceae</taxon>
        <taxon>Haemophilus</taxon>
    </lineage>
</organism>
<reference evidence="1 2" key="1">
    <citation type="submission" date="2012-04" db="EMBL/GenBank/DDBJ databases">
        <authorList>
            <person name="Harkins D.M."/>
            <person name="Madupu R."/>
            <person name="Durkin A.S."/>
            <person name="Torralba M."/>
            <person name="Methe B."/>
            <person name="Sutton G.G."/>
            <person name="Nelson K.E."/>
        </authorList>
    </citation>
    <scope>NUCLEOTIDE SEQUENCE [LARGE SCALE GENOMIC DNA]</scope>
    <source>
        <strain evidence="1 2">HK411</strain>
    </source>
</reference>
<comment type="caution">
    <text evidence="1">The sequence shown here is derived from an EMBL/GenBank/DDBJ whole genome shotgun (WGS) entry which is preliminary data.</text>
</comment>
<gene>
    <name evidence="1" type="ORF">HMPREF1054_1347</name>
</gene>
<evidence type="ECO:0000313" key="2">
    <source>
        <dbReference type="Proteomes" id="UP000003345"/>
    </source>
</evidence>